<dbReference type="Pfam" id="PF02892">
    <property type="entry name" value="zf-BED"/>
    <property type="match status" value="1"/>
</dbReference>
<dbReference type="EMBL" id="VJMH01000023">
    <property type="protein sequence ID" value="KAF0720228.1"/>
    <property type="molecule type" value="Genomic_DNA"/>
</dbReference>
<evidence type="ECO:0000256" key="5">
    <source>
        <dbReference type="ARBA" id="ARBA00023015"/>
    </source>
</evidence>
<dbReference type="SUPFAM" id="SSF57667">
    <property type="entry name" value="beta-beta-alpha zinc fingers"/>
    <property type="match status" value="1"/>
</dbReference>
<keyword evidence="2" id="KW-0479">Metal-binding</keyword>
<dbReference type="GO" id="GO:0005634">
    <property type="term" value="C:nucleus"/>
    <property type="evidence" value="ECO:0007669"/>
    <property type="project" value="UniProtKB-SubCell"/>
</dbReference>
<dbReference type="PANTHER" id="PTHR46481:SF10">
    <property type="entry name" value="ZINC FINGER BED DOMAIN-CONTAINING PROTEIN 39"/>
    <property type="match status" value="1"/>
</dbReference>
<dbReference type="EMBL" id="CAADRA010000023">
    <property type="protein sequence ID" value="VFT77691.1"/>
    <property type="molecule type" value="Genomic_DNA"/>
</dbReference>
<feature type="region of interest" description="Disordered" evidence="8">
    <location>
        <begin position="1"/>
        <end position="25"/>
    </location>
</feature>
<evidence type="ECO:0000256" key="8">
    <source>
        <dbReference type="SAM" id="MobiDB-lite"/>
    </source>
</evidence>
<evidence type="ECO:0000256" key="2">
    <source>
        <dbReference type="ARBA" id="ARBA00022723"/>
    </source>
</evidence>
<dbReference type="Proteomes" id="UP000332933">
    <property type="component" value="Unassembled WGS sequence"/>
</dbReference>
<dbReference type="InterPro" id="IPR052035">
    <property type="entry name" value="ZnF_BED_domain_contain"/>
</dbReference>
<organism evidence="11 12">
    <name type="scientific">Aphanomyces stellatus</name>
    <dbReference type="NCBI Taxonomy" id="120398"/>
    <lineage>
        <taxon>Eukaryota</taxon>
        <taxon>Sar</taxon>
        <taxon>Stramenopiles</taxon>
        <taxon>Oomycota</taxon>
        <taxon>Saprolegniomycetes</taxon>
        <taxon>Saprolegniales</taxon>
        <taxon>Verrucalvaceae</taxon>
        <taxon>Aphanomyces</taxon>
    </lineage>
</organism>
<feature type="compositionally biased region" description="Low complexity" evidence="8">
    <location>
        <begin position="92"/>
        <end position="103"/>
    </location>
</feature>
<dbReference type="AlphaFoldDB" id="A0A485K5C5"/>
<gene>
    <name evidence="11" type="primary">Aste57867_466</name>
    <name evidence="10" type="ORF">As57867_000465</name>
    <name evidence="11" type="ORF">ASTE57867_466</name>
</gene>
<evidence type="ECO:0000256" key="7">
    <source>
        <dbReference type="ARBA" id="ARBA00023242"/>
    </source>
</evidence>
<evidence type="ECO:0000313" key="10">
    <source>
        <dbReference type="EMBL" id="KAF0720228.1"/>
    </source>
</evidence>
<evidence type="ECO:0000256" key="6">
    <source>
        <dbReference type="ARBA" id="ARBA00023163"/>
    </source>
</evidence>
<comment type="subcellular location">
    <subcellularLocation>
        <location evidence="1">Nucleus</location>
    </subcellularLocation>
</comment>
<dbReference type="GO" id="GO:0003677">
    <property type="term" value="F:DNA binding"/>
    <property type="evidence" value="ECO:0007669"/>
    <property type="project" value="InterPro"/>
</dbReference>
<feature type="compositionally biased region" description="Basic and acidic residues" evidence="8">
    <location>
        <begin position="1"/>
        <end position="11"/>
    </location>
</feature>
<evidence type="ECO:0000256" key="4">
    <source>
        <dbReference type="ARBA" id="ARBA00022833"/>
    </source>
</evidence>
<keyword evidence="4" id="KW-0862">Zinc</keyword>
<reference evidence="11 12" key="1">
    <citation type="submission" date="2019-03" db="EMBL/GenBank/DDBJ databases">
        <authorList>
            <person name="Gaulin E."/>
            <person name="Dumas B."/>
        </authorList>
    </citation>
    <scope>NUCLEOTIDE SEQUENCE [LARGE SCALE GENOMIC DNA]</scope>
    <source>
        <strain evidence="11">CBS 568.67</strain>
    </source>
</reference>
<dbReference type="InterPro" id="IPR036236">
    <property type="entry name" value="Znf_C2H2_sf"/>
</dbReference>
<dbReference type="GO" id="GO:0009791">
    <property type="term" value="P:post-embryonic development"/>
    <property type="evidence" value="ECO:0007669"/>
    <property type="project" value="UniProtKB-ARBA"/>
</dbReference>
<keyword evidence="5" id="KW-0805">Transcription regulation</keyword>
<feature type="compositionally biased region" description="Basic and acidic residues" evidence="8">
    <location>
        <begin position="105"/>
        <end position="117"/>
    </location>
</feature>
<dbReference type="SMART" id="SM00614">
    <property type="entry name" value="ZnF_BED"/>
    <property type="match status" value="1"/>
</dbReference>
<dbReference type="SUPFAM" id="SSF53098">
    <property type="entry name" value="Ribonuclease H-like"/>
    <property type="match status" value="1"/>
</dbReference>
<feature type="domain" description="BED-type" evidence="9">
    <location>
        <begin position="34"/>
        <end position="77"/>
    </location>
</feature>
<dbReference type="GO" id="GO:0008270">
    <property type="term" value="F:zinc ion binding"/>
    <property type="evidence" value="ECO:0007669"/>
    <property type="project" value="UniProtKB-KW"/>
</dbReference>
<keyword evidence="7" id="KW-0539">Nucleus</keyword>
<dbReference type="InterPro" id="IPR012337">
    <property type="entry name" value="RNaseH-like_sf"/>
</dbReference>
<feature type="region of interest" description="Disordered" evidence="8">
    <location>
        <begin position="80"/>
        <end position="123"/>
    </location>
</feature>
<protein>
    <submittedName>
        <fullName evidence="11">Aste57867_466 protein</fullName>
    </submittedName>
</protein>
<dbReference type="InterPro" id="IPR003656">
    <property type="entry name" value="Znf_BED"/>
</dbReference>
<evidence type="ECO:0000256" key="3">
    <source>
        <dbReference type="ARBA" id="ARBA00022771"/>
    </source>
</evidence>
<accession>A0A485K5C5</accession>
<sequence>MMDPSDKRGARDDDDGAATAASKKRKTMPNTSFIWDHFQRSEDKKSIACIHCVPLGTTIFAYSGGTSTMTRHLRRKHGIFAPGKSEQDYERPPSSSSTTLSFFDKASDERVSDDKVPKPRHIKSHHSRHTLQWIQYVTTRYASLALDADLAALLHKGGGAFQPLQGAPLRTALLELAQAQRAALQTYLDAASPALSLSVHEWTSSFGVDAVVVTGHWITEDFEQRQCVLDTYVVMPSDKDGAVVAALRRVLAQYKVDVVGAITVEPQWHTPALAEAFPDTPLISCLVRQIDDVMLAALGVSMPLVLKARQLVVAQHDDHAVVVELDQPQHWWSTLEMLQQPSLATHPSWTSDEQQQLHALVALLTPAYTLLKQMASSSSAAAPPLASLVFGLLHGILLLLLKNAHAKPFLALLQPILHRSNAPLALVCVLDPRFKTLPFLGAAEKQQAIDAVVAQVPPKPSVPSSTQAPPPPPTSSWSELYPFDDPHAPGGGDMQMYMDSTTPNDLVEPLAWWKVHRHVYPDLAGLARKYLAMSPIATPIDELLQVQHHARKKDIPPALVPAYVFVRSASRVPELVAATDAAAAKPATSPHGRYV</sequence>
<evidence type="ECO:0000313" key="12">
    <source>
        <dbReference type="Proteomes" id="UP000332933"/>
    </source>
</evidence>
<feature type="region of interest" description="Disordered" evidence="8">
    <location>
        <begin position="458"/>
        <end position="484"/>
    </location>
</feature>
<name>A0A485K5C5_9STRA</name>
<keyword evidence="12" id="KW-1185">Reference proteome</keyword>
<evidence type="ECO:0000313" key="11">
    <source>
        <dbReference type="EMBL" id="VFT77691.1"/>
    </source>
</evidence>
<proteinExistence type="predicted"/>
<keyword evidence="3" id="KW-0863">Zinc-finger</keyword>
<evidence type="ECO:0000256" key="1">
    <source>
        <dbReference type="ARBA" id="ARBA00004123"/>
    </source>
</evidence>
<dbReference type="OrthoDB" id="1607513at2759"/>
<keyword evidence="6" id="KW-0804">Transcription</keyword>
<evidence type="ECO:0000259" key="9">
    <source>
        <dbReference type="Pfam" id="PF02892"/>
    </source>
</evidence>
<reference evidence="10" key="2">
    <citation type="submission" date="2019-06" db="EMBL/GenBank/DDBJ databases">
        <title>Genomics analysis of Aphanomyces spp. identifies a new class of oomycete effector associated with host adaptation.</title>
        <authorList>
            <person name="Gaulin E."/>
        </authorList>
    </citation>
    <scope>NUCLEOTIDE SEQUENCE</scope>
    <source>
        <strain evidence="10">CBS 578.67</strain>
    </source>
</reference>
<dbReference type="PANTHER" id="PTHR46481">
    <property type="entry name" value="ZINC FINGER BED DOMAIN-CONTAINING PROTEIN 4"/>
    <property type="match status" value="1"/>
</dbReference>